<organism evidence="1 2">
    <name type="scientific">Leptospira borgpetersenii serovar Hardjo-bovis str. Sponselee</name>
    <dbReference type="NCBI Taxonomy" id="1303729"/>
    <lineage>
        <taxon>Bacteria</taxon>
        <taxon>Pseudomonadati</taxon>
        <taxon>Spirochaetota</taxon>
        <taxon>Spirochaetia</taxon>
        <taxon>Leptospirales</taxon>
        <taxon>Leptospiraceae</taxon>
        <taxon>Leptospira</taxon>
    </lineage>
</organism>
<protein>
    <submittedName>
        <fullName evidence="1">Uncharacterized protein</fullName>
    </submittedName>
</protein>
<sequence length="188" mass="22430">MKSYENKENKVRFFIYVLICFFLFNCVQKKPQQASFWKEYFSHQKNIFKEYPTGGIRNALFGNLTSADIHFLQEKDDMLSIDFYLQKTNQGFRNVITTEKIPENVPYRIHVEYFPTFFKDQKTFRVKRETVSILPTYGYLDFFHHIDRLQNFLRSDSNHSSRLASISDTHRYLCSVCHCDSGRVRNAS</sequence>
<evidence type="ECO:0000313" key="1">
    <source>
        <dbReference type="EMBL" id="EMJ84143.1"/>
    </source>
</evidence>
<proteinExistence type="predicted"/>
<accession>M6C5U3</accession>
<gene>
    <name evidence="1" type="ORF">LEP1GSC016_0516</name>
</gene>
<comment type="caution">
    <text evidence="1">The sequence shown here is derived from an EMBL/GenBank/DDBJ whole genome shotgun (WGS) entry which is preliminary data.</text>
</comment>
<dbReference type="AlphaFoldDB" id="M6C5U3"/>
<reference evidence="1 2" key="1">
    <citation type="submission" date="2013-01" db="EMBL/GenBank/DDBJ databases">
        <authorList>
            <person name="Harkins D.M."/>
            <person name="Durkin A.S."/>
            <person name="Brinkac L.M."/>
            <person name="Haft D.H."/>
            <person name="Selengut J.D."/>
            <person name="Sanka R."/>
            <person name="DePew J."/>
            <person name="Purushe J."/>
            <person name="Galloway R.L."/>
            <person name="Vinetz J.M."/>
            <person name="Sutton G.G."/>
            <person name="Nierman W.C."/>
            <person name="Fouts D.E."/>
        </authorList>
    </citation>
    <scope>NUCLEOTIDE SEQUENCE [LARGE SCALE GENOMIC DNA]</scope>
    <source>
        <strain evidence="1 2">Sponselee CDC</strain>
    </source>
</reference>
<dbReference type="PATRIC" id="fig|1218567.3.peg.640"/>
<name>M6C5U3_LEPBO</name>
<dbReference type="EMBL" id="ANMU01000026">
    <property type="protein sequence ID" value="EMJ84143.1"/>
    <property type="molecule type" value="Genomic_DNA"/>
</dbReference>
<evidence type="ECO:0000313" key="2">
    <source>
        <dbReference type="Proteomes" id="UP000011873"/>
    </source>
</evidence>
<dbReference type="Proteomes" id="UP000011873">
    <property type="component" value="Unassembled WGS sequence"/>
</dbReference>